<dbReference type="InterPro" id="IPR045384">
    <property type="entry name" value="DUF6527"/>
</dbReference>
<name>A0A833MW42_9HYPH</name>
<evidence type="ECO:0000313" key="3">
    <source>
        <dbReference type="Proteomes" id="UP000469949"/>
    </source>
</evidence>
<dbReference type="RefSeq" id="WP_246696000.1">
    <property type="nucleotide sequence ID" value="NZ_WEKV01000014.1"/>
</dbReference>
<dbReference type="Proteomes" id="UP000469949">
    <property type="component" value="Unassembled WGS sequence"/>
</dbReference>
<dbReference type="EMBL" id="WEKV01000014">
    <property type="protein sequence ID" value="KAB7783927.1"/>
    <property type="molecule type" value="Genomic_DNA"/>
</dbReference>
<sequence>MGTLLARLLRRLGLLRSELLARTASRYPDAASVRDGELVHVVDGGIEKWACFRCPGGCGTLIPLSLNPKRRPRWSVTTDWLGRPTVTPSVNQTNACACHFHVSRGRIDWCEDGRPPRRPGRPVDERPTPGRRGDGDGRIA</sequence>
<dbReference type="Pfam" id="PF20137">
    <property type="entry name" value="BubE"/>
    <property type="match status" value="1"/>
</dbReference>
<accession>A0A833MW42</accession>
<evidence type="ECO:0000313" key="2">
    <source>
        <dbReference type="EMBL" id="KAB7783927.1"/>
    </source>
</evidence>
<feature type="region of interest" description="Disordered" evidence="1">
    <location>
        <begin position="111"/>
        <end position="140"/>
    </location>
</feature>
<protein>
    <submittedName>
        <fullName evidence="2">Uncharacterized protein</fullName>
    </submittedName>
</protein>
<dbReference type="AlphaFoldDB" id="A0A833MW42"/>
<gene>
    <name evidence="2" type="ORF">F8B43_3850</name>
</gene>
<comment type="caution">
    <text evidence="2">The sequence shown here is derived from an EMBL/GenBank/DDBJ whole genome shotgun (WGS) entry which is preliminary data.</text>
</comment>
<evidence type="ECO:0000256" key="1">
    <source>
        <dbReference type="SAM" id="MobiDB-lite"/>
    </source>
</evidence>
<proteinExistence type="predicted"/>
<organism evidence="2 3">
    <name type="scientific">Methylorubrum populi</name>
    <dbReference type="NCBI Taxonomy" id="223967"/>
    <lineage>
        <taxon>Bacteria</taxon>
        <taxon>Pseudomonadati</taxon>
        <taxon>Pseudomonadota</taxon>
        <taxon>Alphaproteobacteria</taxon>
        <taxon>Hyphomicrobiales</taxon>
        <taxon>Methylobacteriaceae</taxon>
        <taxon>Methylorubrum</taxon>
    </lineage>
</organism>
<reference evidence="2 3" key="1">
    <citation type="submission" date="2019-10" db="EMBL/GenBank/DDBJ databases">
        <title>Draft Genome Sequence of the Caffeine Degrading Methylotroph Methylorubrum populi PINKEL.</title>
        <authorList>
            <person name="Dawson S.C."/>
            <person name="Zhang X."/>
            <person name="Wright M.E."/>
            <person name="Sharma G."/>
            <person name="Langner J.T."/>
            <person name="Ditty J.L."/>
            <person name="Subuyuj G.A."/>
        </authorList>
    </citation>
    <scope>NUCLEOTIDE SEQUENCE [LARGE SCALE GENOMIC DNA]</scope>
    <source>
        <strain evidence="2 3">Pinkel</strain>
    </source>
</reference>